<evidence type="ECO:0000313" key="2">
    <source>
        <dbReference type="Proteomes" id="UP000461443"/>
    </source>
</evidence>
<accession>A0A845SE72</accession>
<evidence type="ECO:0000313" key="1">
    <source>
        <dbReference type="EMBL" id="NDL63233.1"/>
    </source>
</evidence>
<dbReference type="GO" id="GO:0006355">
    <property type="term" value="P:regulation of DNA-templated transcription"/>
    <property type="evidence" value="ECO:0007669"/>
    <property type="project" value="TreeGrafter"/>
</dbReference>
<protein>
    <recommendedName>
        <fullName evidence="3">HTH araC/xylS-type domain-containing protein</fullName>
    </recommendedName>
</protein>
<dbReference type="AlphaFoldDB" id="A0A845SE72"/>
<organism evidence="1 2">
    <name type="scientific">Acerihabitans arboris</name>
    <dbReference type="NCBI Taxonomy" id="2691583"/>
    <lineage>
        <taxon>Bacteria</taxon>
        <taxon>Pseudomonadati</taxon>
        <taxon>Pseudomonadota</taxon>
        <taxon>Gammaproteobacteria</taxon>
        <taxon>Enterobacterales</taxon>
        <taxon>Pectobacteriaceae</taxon>
        <taxon>Acerihabitans</taxon>
    </lineage>
</organism>
<gene>
    <name evidence="1" type="ORF">GRH90_10800</name>
</gene>
<comment type="caution">
    <text evidence="1">The sequence shown here is derived from an EMBL/GenBank/DDBJ whole genome shotgun (WGS) entry which is preliminary data.</text>
</comment>
<evidence type="ECO:0008006" key="3">
    <source>
        <dbReference type="Google" id="ProtNLM"/>
    </source>
</evidence>
<dbReference type="SUPFAM" id="SSF46689">
    <property type="entry name" value="Homeodomain-like"/>
    <property type="match status" value="1"/>
</dbReference>
<dbReference type="Gene3D" id="1.10.10.60">
    <property type="entry name" value="Homeodomain-like"/>
    <property type="match status" value="1"/>
</dbReference>
<dbReference type="InterPro" id="IPR009057">
    <property type="entry name" value="Homeodomain-like_sf"/>
</dbReference>
<name>A0A845SE72_9GAMM</name>
<reference evidence="1 2" key="1">
    <citation type="submission" date="2019-12" db="EMBL/GenBank/DDBJ databases">
        <authorList>
            <person name="Lee S.D."/>
        </authorList>
    </citation>
    <scope>NUCLEOTIDE SEQUENCE [LARGE SCALE GENOMIC DNA]</scope>
    <source>
        <strain evidence="1 2">SAP-6</strain>
    </source>
</reference>
<proteinExistence type="predicted"/>
<dbReference type="RefSeq" id="WP_162365962.1">
    <property type="nucleotide sequence ID" value="NZ_WUBS01000007.1"/>
</dbReference>
<keyword evidence="2" id="KW-1185">Reference proteome</keyword>
<sequence>MAPITIREILYRLLTGPGGGFIRHMARADSRLNQIARAIVWIKTHFRESCRIEQAVGIAGMSRSAFHLHFKAITTPSPP</sequence>
<dbReference type="PANTHER" id="PTHR43436:SF1">
    <property type="entry name" value="TRANSCRIPTIONAL REGULATORY PROTEIN"/>
    <property type="match status" value="1"/>
</dbReference>
<dbReference type="Proteomes" id="UP000461443">
    <property type="component" value="Unassembled WGS sequence"/>
</dbReference>
<dbReference type="PANTHER" id="PTHR43436">
    <property type="entry name" value="ARAC-FAMILY TRANSCRIPTIONAL REGULATOR"/>
    <property type="match status" value="1"/>
</dbReference>
<reference evidence="1 2" key="2">
    <citation type="submission" date="2020-02" db="EMBL/GenBank/DDBJ databases">
        <title>The new genus of Enterobacteriales.</title>
        <authorList>
            <person name="Kim I.S."/>
        </authorList>
    </citation>
    <scope>NUCLEOTIDE SEQUENCE [LARGE SCALE GENOMIC DNA]</scope>
    <source>
        <strain evidence="1 2">SAP-6</strain>
    </source>
</reference>
<dbReference type="EMBL" id="WUBS01000007">
    <property type="protein sequence ID" value="NDL63233.1"/>
    <property type="molecule type" value="Genomic_DNA"/>
</dbReference>